<feature type="chain" id="PRO_5043730604" description="Pectinesterase inhibitor domain-containing protein" evidence="1">
    <location>
        <begin position="29"/>
        <end position="184"/>
    </location>
</feature>
<accession>A0AAV5HX75</accession>
<reference evidence="3 4" key="1">
    <citation type="journal article" date="2021" name="Commun. Biol.">
        <title>The genome of Shorea leprosula (Dipterocarpaceae) highlights the ecological relevance of drought in aseasonal tropical rainforests.</title>
        <authorList>
            <person name="Ng K.K.S."/>
            <person name="Kobayashi M.J."/>
            <person name="Fawcett J.A."/>
            <person name="Hatakeyama M."/>
            <person name="Paape T."/>
            <person name="Ng C.H."/>
            <person name="Ang C.C."/>
            <person name="Tnah L.H."/>
            <person name="Lee C.T."/>
            <person name="Nishiyama T."/>
            <person name="Sese J."/>
            <person name="O'Brien M.J."/>
            <person name="Copetti D."/>
            <person name="Mohd Noor M.I."/>
            <person name="Ong R.C."/>
            <person name="Putra M."/>
            <person name="Sireger I.Z."/>
            <person name="Indrioko S."/>
            <person name="Kosugi Y."/>
            <person name="Izuno A."/>
            <person name="Isagi Y."/>
            <person name="Lee S.L."/>
            <person name="Shimizu K.K."/>
        </authorList>
    </citation>
    <scope>NUCLEOTIDE SEQUENCE [LARGE SCALE GENOMIC DNA]</scope>
    <source>
        <strain evidence="3">214</strain>
    </source>
</reference>
<keyword evidence="1" id="KW-0732">Signal</keyword>
<dbReference type="SMART" id="SM00856">
    <property type="entry name" value="PMEI"/>
    <property type="match status" value="1"/>
</dbReference>
<evidence type="ECO:0000259" key="2">
    <source>
        <dbReference type="SMART" id="SM00856"/>
    </source>
</evidence>
<dbReference type="InterPro" id="IPR034088">
    <property type="entry name" value="Pla_a_1-like"/>
</dbReference>
<feature type="signal peptide" evidence="1">
    <location>
        <begin position="1"/>
        <end position="28"/>
    </location>
</feature>
<dbReference type="GO" id="GO:0004857">
    <property type="term" value="F:enzyme inhibitor activity"/>
    <property type="evidence" value="ECO:0007669"/>
    <property type="project" value="InterPro"/>
</dbReference>
<dbReference type="PANTHER" id="PTHR31890:SF9">
    <property type="entry name" value="PLANT INVERTASE_PECTIN METHYLESTERASE INHIBITOR SUPERFAMILY PROTEIN"/>
    <property type="match status" value="1"/>
</dbReference>
<dbReference type="CDD" id="cd15795">
    <property type="entry name" value="PMEI-Pla_a_1_like"/>
    <property type="match status" value="1"/>
</dbReference>
<sequence length="184" mass="19878">MAPLHRFLFVATVAVALLLALSPSPATAIKQTINLHQAPSKLIESVCKSDSVDDYNFCIKALSFPRAISAPDAKALTPVVLQLAQNDAKATRDAINALMKTQNFPALAQCLENYENAIRSFGMVTEELEEDPMTANYDIKVNTDLADACDRALAAGKFPAPQITAGNLSLRRFALIGFQVTNLL</sequence>
<dbReference type="InterPro" id="IPR035513">
    <property type="entry name" value="Invertase/methylesterase_inhib"/>
</dbReference>
<keyword evidence="4" id="KW-1185">Reference proteome</keyword>
<comment type="caution">
    <text evidence="3">The sequence shown here is derived from an EMBL/GenBank/DDBJ whole genome shotgun (WGS) entry which is preliminary data.</text>
</comment>
<protein>
    <recommendedName>
        <fullName evidence="2">Pectinesterase inhibitor domain-containing protein</fullName>
    </recommendedName>
</protein>
<proteinExistence type="predicted"/>
<evidence type="ECO:0000313" key="4">
    <source>
        <dbReference type="Proteomes" id="UP001054252"/>
    </source>
</evidence>
<name>A0AAV5HX75_9ROSI</name>
<gene>
    <name evidence="3" type="ORF">SLEP1_g4665</name>
</gene>
<evidence type="ECO:0000256" key="1">
    <source>
        <dbReference type="SAM" id="SignalP"/>
    </source>
</evidence>
<dbReference type="Gene3D" id="1.20.140.40">
    <property type="entry name" value="Invertase/pectin methylesterase inhibitor family protein"/>
    <property type="match status" value="1"/>
</dbReference>
<organism evidence="3 4">
    <name type="scientific">Rubroshorea leprosula</name>
    <dbReference type="NCBI Taxonomy" id="152421"/>
    <lineage>
        <taxon>Eukaryota</taxon>
        <taxon>Viridiplantae</taxon>
        <taxon>Streptophyta</taxon>
        <taxon>Embryophyta</taxon>
        <taxon>Tracheophyta</taxon>
        <taxon>Spermatophyta</taxon>
        <taxon>Magnoliopsida</taxon>
        <taxon>eudicotyledons</taxon>
        <taxon>Gunneridae</taxon>
        <taxon>Pentapetalae</taxon>
        <taxon>rosids</taxon>
        <taxon>malvids</taxon>
        <taxon>Malvales</taxon>
        <taxon>Dipterocarpaceae</taxon>
        <taxon>Rubroshorea</taxon>
    </lineage>
</organism>
<dbReference type="Proteomes" id="UP001054252">
    <property type="component" value="Unassembled WGS sequence"/>
</dbReference>
<dbReference type="EMBL" id="BPVZ01000004">
    <property type="protein sequence ID" value="GKU90706.1"/>
    <property type="molecule type" value="Genomic_DNA"/>
</dbReference>
<feature type="domain" description="Pectinesterase inhibitor" evidence="2">
    <location>
        <begin position="38"/>
        <end position="180"/>
    </location>
</feature>
<dbReference type="PANTHER" id="PTHR31890">
    <property type="entry name" value="PLANT INVERTASE/PECTIN METHYLESTERASE INHIBITOR SUPERFAMILY PROTEIN"/>
    <property type="match status" value="1"/>
</dbReference>
<dbReference type="Pfam" id="PF04043">
    <property type="entry name" value="PMEI"/>
    <property type="match status" value="1"/>
</dbReference>
<evidence type="ECO:0000313" key="3">
    <source>
        <dbReference type="EMBL" id="GKU90706.1"/>
    </source>
</evidence>
<dbReference type="NCBIfam" id="TIGR01614">
    <property type="entry name" value="PME_inhib"/>
    <property type="match status" value="1"/>
</dbReference>
<dbReference type="InterPro" id="IPR006501">
    <property type="entry name" value="Pectinesterase_inhib_dom"/>
</dbReference>
<dbReference type="AlphaFoldDB" id="A0AAV5HX75"/>
<dbReference type="SUPFAM" id="SSF101148">
    <property type="entry name" value="Plant invertase/pectin methylesterase inhibitor"/>
    <property type="match status" value="1"/>
</dbReference>